<feature type="transmembrane region" description="Helical" evidence="9">
    <location>
        <begin position="709"/>
        <end position="726"/>
    </location>
</feature>
<name>A0A8E2JB83_9PEZI</name>
<evidence type="ECO:0000259" key="10">
    <source>
        <dbReference type="PROSITE" id="PS50893"/>
    </source>
</evidence>
<dbReference type="EMBL" id="KV745231">
    <property type="protein sequence ID" value="OCK76220.1"/>
    <property type="molecule type" value="Genomic_DNA"/>
</dbReference>
<keyword evidence="5" id="KW-0547">Nucleotide-binding</keyword>
<protein>
    <recommendedName>
        <fullName evidence="10">ABC transporter domain-containing protein</fullName>
    </recommendedName>
</protein>
<feature type="transmembrane region" description="Helical" evidence="9">
    <location>
        <begin position="1280"/>
        <end position="1298"/>
    </location>
</feature>
<evidence type="ECO:0000256" key="1">
    <source>
        <dbReference type="ARBA" id="ARBA00004141"/>
    </source>
</evidence>
<evidence type="ECO:0000256" key="4">
    <source>
        <dbReference type="ARBA" id="ARBA00022692"/>
    </source>
</evidence>
<proteinExistence type="inferred from homology"/>
<keyword evidence="7 9" id="KW-1133">Transmembrane helix</keyword>
<dbReference type="SMART" id="SM00382">
    <property type="entry name" value="AAA"/>
    <property type="match status" value="2"/>
</dbReference>
<dbReference type="FunFam" id="3.40.50.300:FF:000054">
    <property type="entry name" value="ABC multidrug transporter atrF"/>
    <property type="match status" value="1"/>
</dbReference>
<comment type="subcellular location">
    <subcellularLocation>
        <location evidence="1">Membrane</location>
        <topology evidence="1">Multi-pass membrane protein</topology>
    </subcellularLocation>
</comment>
<dbReference type="SUPFAM" id="SSF52540">
    <property type="entry name" value="P-loop containing nucleoside triphosphate hydrolases"/>
    <property type="match status" value="2"/>
</dbReference>
<evidence type="ECO:0000256" key="3">
    <source>
        <dbReference type="ARBA" id="ARBA00022448"/>
    </source>
</evidence>
<dbReference type="InterPro" id="IPR010929">
    <property type="entry name" value="PDR_CDR_ABC"/>
</dbReference>
<dbReference type="InterPro" id="IPR034001">
    <property type="entry name" value="ABCG_PDR_1"/>
</dbReference>
<feature type="transmembrane region" description="Helical" evidence="9">
    <location>
        <begin position="600"/>
        <end position="622"/>
    </location>
</feature>
<dbReference type="InterPro" id="IPR027417">
    <property type="entry name" value="P-loop_NTPase"/>
</dbReference>
<keyword evidence="12" id="KW-1185">Reference proteome</keyword>
<feature type="transmembrane region" description="Helical" evidence="9">
    <location>
        <begin position="1252"/>
        <end position="1274"/>
    </location>
</feature>
<reference evidence="11 12" key="1">
    <citation type="journal article" date="2016" name="Nat. Commun.">
        <title>Ectomycorrhizal ecology is imprinted in the genome of the dominant symbiotic fungus Cenococcum geophilum.</title>
        <authorList>
            <consortium name="DOE Joint Genome Institute"/>
            <person name="Peter M."/>
            <person name="Kohler A."/>
            <person name="Ohm R.A."/>
            <person name="Kuo A."/>
            <person name="Krutzmann J."/>
            <person name="Morin E."/>
            <person name="Arend M."/>
            <person name="Barry K.W."/>
            <person name="Binder M."/>
            <person name="Choi C."/>
            <person name="Clum A."/>
            <person name="Copeland A."/>
            <person name="Grisel N."/>
            <person name="Haridas S."/>
            <person name="Kipfer T."/>
            <person name="LaButti K."/>
            <person name="Lindquist E."/>
            <person name="Lipzen A."/>
            <person name="Maire R."/>
            <person name="Meier B."/>
            <person name="Mihaltcheva S."/>
            <person name="Molinier V."/>
            <person name="Murat C."/>
            <person name="Poggeler S."/>
            <person name="Quandt C.A."/>
            <person name="Sperisen C."/>
            <person name="Tritt A."/>
            <person name="Tisserant E."/>
            <person name="Crous P.W."/>
            <person name="Henrissat B."/>
            <person name="Nehls U."/>
            <person name="Egli S."/>
            <person name="Spatafora J.W."/>
            <person name="Grigoriev I.V."/>
            <person name="Martin F.M."/>
        </authorList>
    </citation>
    <scope>NUCLEOTIDE SEQUENCE [LARGE SCALE GENOMIC DNA]</scope>
    <source>
        <strain evidence="11 12">CBS 459.81</strain>
    </source>
</reference>
<feature type="transmembrane region" description="Helical" evidence="9">
    <location>
        <begin position="463"/>
        <end position="481"/>
    </location>
</feature>
<dbReference type="Pfam" id="PF01061">
    <property type="entry name" value="ABC2_membrane"/>
    <property type="match status" value="2"/>
</dbReference>
<dbReference type="PROSITE" id="PS50893">
    <property type="entry name" value="ABC_TRANSPORTER_2"/>
    <property type="match status" value="2"/>
</dbReference>
<keyword evidence="6" id="KW-0067">ATP-binding</keyword>
<dbReference type="InterPro" id="IPR034003">
    <property type="entry name" value="ABCG_PDR_2"/>
</dbReference>
<feature type="transmembrane region" description="Helical" evidence="9">
    <location>
        <begin position="1137"/>
        <end position="1157"/>
    </location>
</feature>
<feature type="transmembrane region" description="Helical" evidence="9">
    <location>
        <begin position="1310"/>
        <end position="1329"/>
    </location>
</feature>
<evidence type="ECO:0000313" key="11">
    <source>
        <dbReference type="EMBL" id="OCK76220.1"/>
    </source>
</evidence>
<feature type="transmembrane region" description="Helical" evidence="9">
    <location>
        <begin position="490"/>
        <end position="510"/>
    </location>
</feature>
<dbReference type="Proteomes" id="UP000250266">
    <property type="component" value="Unassembled WGS sequence"/>
</dbReference>
<evidence type="ECO:0000256" key="7">
    <source>
        <dbReference type="ARBA" id="ARBA00022989"/>
    </source>
</evidence>
<feature type="transmembrane region" description="Helical" evidence="9">
    <location>
        <begin position="1403"/>
        <end position="1423"/>
    </location>
</feature>
<organism evidence="11 12">
    <name type="scientific">Lepidopterella palustris CBS 459.81</name>
    <dbReference type="NCBI Taxonomy" id="1314670"/>
    <lineage>
        <taxon>Eukaryota</taxon>
        <taxon>Fungi</taxon>
        <taxon>Dikarya</taxon>
        <taxon>Ascomycota</taxon>
        <taxon>Pezizomycotina</taxon>
        <taxon>Dothideomycetes</taxon>
        <taxon>Pleosporomycetidae</taxon>
        <taxon>Mytilinidiales</taxon>
        <taxon>Argynnaceae</taxon>
        <taxon>Lepidopterella</taxon>
    </lineage>
</organism>
<keyword evidence="8 9" id="KW-0472">Membrane</keyword>
<dbReference type="PANTHER" id="PTHR19241">
    <property type="entry name" value="ATP-BINDING CASSETTE TRANSPORTER"/>
    <property type="match status" value="1"/>
</dbReference>
<dbReference type="GO" id="GO:0140359">
    <property type="term" value="F:ABC-type transporter activity"/>
    <property type="evidence" value="ECO:0007669"/>
    <property type="project" value="InterPro"/>
</dbReference>
<dbReference type="GO" id="GO:0016887">
    <property type="term" value="F:ATP hydrolysis activity"/>
    <property type="evidence" value="ECO:0007669"/>
    <property type="project" value="InterPro"/>
</dbReference>
<dbReference type="InterPro" id="IPR003439">
    <property type="entry name" value="ABC_transporter-like_ATP-bd"/>
</dbReference>
<feature type="transmembrane region" description="Helical" evidence="9">
    <location>
        <begin position="572"/>
        <end position="594"/>
    </location>
</feature>
<dbReference type="PROSITE" id="PS00211">
    <property type="entry name" value="ABC_TRANSPORTER_1"/>
    <property type="match status" value="1"/>
</dbReference>
<evidence type="ECO:0000256" key="5">
    <source>
        <dbReference type="ARBA" id="ARBA00022741"/>
    </source>
</evidence>
<evidence type="ECO:0000256" key="2">
    <source>
        <dbReference type="ARBA" id="ARBA00006012"/>
    </source>
</evidence>
<dbReference type="Gene3D" id="3.40.50.300">
    <property type="entry name" value="P-loop containing nucleotide triphosphate hydrolases"/>
    <property type="match status" value="2"/>
</dbReference>
<dbReference type="GO" id="GO:0016020">
    <property type="term" value="C:membrane"/>
    <property type="evidence" value="ECO:0007669"/>
    <property type="project" value="UniProtKB-SubCell"/>
</dbReference>
<evidence type="ECO:0000256" key="8">
    <source>
        <dbReference type="ARBA" id="ARBA00023136"/>
    </source>
</evidence>
<keyword evidence="4 9" id="KW-0812">Transmembrane</keyword>
<comment type="similarity">
    <text evidence="2">Belongs to the ABC transporter superfamily. ABCG family. PDR (TC 3.A.1.205) subfamily.</text>
</comment>
<feature type="transmembrane region" description="Helical" evidence="9">
    <location>
        <begin position="1169"/>
        <end position="1192"/>
    </location>
</feature>
<feature type="transmembrane region" description="Helical" evidence="9">
    <location>
        <begin position="1212"/>
        <end position="1240"/>
    </location>
</feature>
<dbReference type="CDD" id="cd03233">
    <property type="entry name" value="ABCG_PDR_domain1"/>
    <property type="match status" value="1"/>
</dbReference>
<keyword evidence="3" id="KW-0813">Transport</keyword>
<dbReference type="InterPro" id="IPR017871">
    <property type="entry name" value="ABC_transporter-like_CS"/>
</dbReference>
<dbReference type="Pfam" id="PF00005">
    <property type="entry name" value="ABC_tran"/>
    <property type="match status" value="2"/>
</dbReference>
<feature type="domain" description="ABC transporter" evidence="10">
    <location>
        <begin position="99"/>
        <end position="350"/>
    </location>
</feature>
<dbReference type="Pfam" id="PF06422">
    <property type="entry name" value="PDR_CDR"/>
    <property type="match status" value="1"/>
</dbReference>
<evidence type="ECO:0000256" key="6">
    <source>
        <dbReference type="ARBA" id="ARBA00022840"/>
    </source>
</evidence>
<dbReference type="GO" id="GO:0005524">
    <property type="term" value="F:ATP binding"/>
    <property type="evidence" value="ECO:0007669"/>
    <property type="project" value="UniProtKB-KW"/>
</dbReference>
<dbReference type="Pfam" id="PF14510">
    <property type="entry name" value="ABC_trans_N"/>
    <property type="match status" value="1"/>
</dbReference>
<gene>
    <name evidence="11" type="ORF">K432DRAFT_437160</name>
</gene>
<accession>A0A8E2JB83</accession>
<evidence type="ECO:0000256" key="9">
    <source>
        <dbReference type="SAM" id="Phobius"/>
    </source>
</evidence>
<dbReference type="InterPro" id="IPR003593">
    <property type="entry name" value="AAA+_ATPase"/>
</dbReference>
<dbReference type="OrthoDB" id="245989at2759"/>
<evidence type="ECO:0000313" key="12">
    <source>
        <dbReference type="Proteomes" id="UP000250266"/>
    </source>
</evidence>
<dbReference type="InterPro" id="IPR029481">
    <property type="entry name" value="ABC_trans_N"/>
</dbReference>
<dbReference type="CDD" id="cd03232">
    <property type="entry name" value="ABCG_PDR_domain2"/>
    <property type="match status" value="1"/>
</dbReference>
<dbReference type="InterPro" id="IPR013525">
    <property type="entry name" value="ABC2_TM"/>
</dbReference>
<feature type="domain" description="ABC transporter" evidence="10">
    <location>
        <begin position="793"/>
        <end position="1037"/>
    </location>
</feature>
<sequence length="1448" mass="163242">MTPRNVAQLQRLASINSLQGQISHISQDGSNLQVNDPELDPASPRFNVHKWIRMVLTSITEENVPMQRSGFCFKDLNVYGSGPSLNIQKDVLSPFMAPFRPHEWIRFGNQNRRRILHGFNGTVRAGEMLIVLGRPGSGCSTFLKTICGELHGLEIESKNSIHYNGISMDTMNKNFKGDVVYNQEVEKHFPHLTVGQTLRFAAAVCTPRARFKHLQRKYSSEYMADVLMAILDLSHTRDTKVGNEYIRGISGGERKRVSIAEMALSRAPIAAWDNSSRGLDSATALRFVRALGVASDLAGMTQAVAIYQASQDIYDLFDKAIILYEGRQIFFGPAQAAKNYFTDMGWDCPPRQTTGDFLTSVTNPIERQARPGYEKKVPRTPQDFEQYWLRSEAFKDCQKELELYEGEYPLEGPAVKEFHDIHRAKQVRHSLPRSPYLISVPMQIKQCTVRAYQRMAGDKTSTVVHACALVFMSPIIGSMFYDTPNTSDGLLAKGSVIFFAVLLNTLISVLDIHKLYDLRPVVEKQASYAFYHPFTEGLSSVIADMPIRFASTSIFNIIVYFMAGLRREPSQFFIFLLFNYMAMLTMTGVFRTIGAATKRISQALAVGGVVLLALIIYTGFVIPKTYMHPWFKWITYINPVAYAFESLMTNEVHGRNFPCSSPIPAYANATGLTFVCSVPGSVPGQPFVSGDAWAEASYEYSYSHMWRNLGVIIAFWIFFMGTYLVFTEYNSAVSSTADLLVFRRGHAPPSYTDAEKDARSKDLEANRRSSVALQLADEKAMDEFAIAPQNEIFTWRNVCFDIPVHGGQHRRLLENVSGWVAPGTLTALMGVSGSGKTTLLDVLAQRTRIGVITGEIFVSGRPLEPSFQRQTGYVQQLDLHLETTTVREALRFSAMMRQPTTVSKEEKYEYVEEVINILRMQSFGEAVVGIPGEGLNVEQRKLLTIGVELAAKPNLLLFLDEPTSGLDSQSSWSIIAFLRRLADHGQAILCTIHQPSAILFQQFERILLLGNGGKPCYFGEIGPDSRTLIGYFEKNGARTCGPAENPAEYMLEATSTGTNELESHDWSQVWLNSPECANVQVEIDRIHREKLSEKSIEKAENTSHHPKHETEFATPFSNQLWHVSVRVFQQYWRTPDYIWHKLGLGTFAALFIGFSFFQADSSIQGLQDILYALFMLTATFTVVVQQVMPGFVTQRYLYEVRERPSKAYSWKAFLISNIFVEIPYSIFLGILVFASLFYPIFGITSGERQGIVLLYTIVFYIYACTFAHMLISWAPDPETAGPISVILFAMSLLFNGVMQPPSSLPGFWMFMYRVSPFTYWVGGIAATTLHAREIKCSYNEIAKFRPPAGLNCAQYMAPYLELAPGQLLDPTATQLCEYCPLTVADQFLAKSDIYWSQRWRDFAFMWAYIVFNICAAVVLYYVVRVQKWSKNDVMGLLKKPLGYLKRKP</sequence>